<dbReference type="InterPro" id="IPR039455">
    <property type="entry name" value="EPFL"/>
</dbReference>
<keyword evidence="8" id="KW-0812">Transmembrane</keyword>
<name>A0AAN9L963_CANGL</name>
<accession>A0AAN9L963</accession>
<dbReference type="GO" id="GO:0005576">
    <property type="term" value="C:extracellular region"/>
    <property type="evidence" value="ECO:0007669"/>
    <property type="project" value="UniProtKB-SubCell"/>
</dbReference>
<evidence type="ECO:0000256" key="8">
    <source>
        <dbReference type="SAM" id="Phobius"/>
    </source>
</evidence>
<dbReference type="Proteomes" id="UP001367508">
    <property type="component" value="Unassembled WGS sequence"/>
</dbReference>
<keyword evidence="6" id="KW-1015">Disulfide bond</keyword>
<proteinExistence type="inferred from homology"/>
<evidence type="ECO:0000256" key="7">
    <source>
        <dbReference type="RuleBase" id="RU367102"/>
    </source>
</evidence>
<gene>
    <name evidence="9" type="ORF">VNO77_23147</name>
</gene>
<evidence type="ECO:0000256" key="1">
    <source>
        <dbReference type="ARBA" id="ARBA00004613"/>
    </source>
</evidence>
<dbReference type="EMBL" id="JAYMYQ010000005">
    <property type="protein sequence ID" value="KAK7329003.1"/>
    <property type="molecule type" value="Genomic_DNA"/>
</dbReference>
<evidence type="ECO:0000256" key="4">
    <source>
        <dbReference type="ARBA" id="ARBA00022525"/>
    </source>
</evidence>
<keyword evidence="4 7" id="KW-0964">Secreted</keyword>
<feature type="transmembrane region" description="Helical" evidence="8">
    <location>
        <begin position="41"/>
        <end position="63"/>
    </location>
</feature>
<keyword evidence="5" id="KW-0732">Signal</keyword>
<keyword evidence="3 7" id="KW-0217">Developmental protein</keyword>
<comment type="function">
    <text evidence="7">Controls stomatal patterning.</text>
</comment>
<evidence type="ECO:0000256" key="6">
    <source>
        <dbReference type="ARBA" id="ARBA00023157"/>
    </source>
</evidence>
<dbReference type="Pfam" id="PF17181">
    <property type="entry name" value="EPF"/>
    <property type="match status" value="1"/>
</dbReference>
<evidence type="ECO:0000256" key="3">
    <source>
        <dbReference type="ARBA" id="ARBA00022473"/>
    </source>
</evidence>
<protein>
    <recommendedName>
        <fullName evidence="7">Epidermal patterning factor-like protein</fullName>
    </recommendedName>
</protein>
<keyword evidence="10" id="KW-1185">Reference proteome</keyword>
<evidence type="ECO:0000256" key="5">
    <source>
        <dbReference type="ARBA" id="ARBA00022729"/>
    </source>
</evidence>
<comment type="similarity">
    <text evidence="2 7">Belongs to the plant cysteine rich small secretory peptide family. Epidermal patterning factor subfamily.</text>
</comment>
<dbReference type="PANTHER" id="PTHR33109:SF87">
    <property type="entry name" value="EPIDERMAL PATTERNING FACTOR-LIKE PROTEIN"/>
    <property type="match status" value="1"/>
</dbReference>
<organism evidence="9 10">
    <name type="scientific">Canavalia gladiata</name>
    <name type="common">Sword bean</name>
    <name type="synonym">Dolichos gladiatus</name>
    <dbReference type="NCBI Taxonomy" id="3824"/>
    <lineage>
        <taxon>Eukaryota</taxon>
        <taxon>Viridiplantae</taxon>
        <taxon>Streptophyta</taxon>
        <taxon>Embryophyta</taxon>
        <taxon>Tracheophyta</taxon>
        <taxon>Spermatophyta</taxon>
        <taxon>Magnoliopsida</taxon>
        <taxon>eudicotyledons</taxon>
        <taxon>Gunneridae</taxon>
        <taxon>Pentapetalae</taxon>
        <taxon>rosids</taxon>
        <taxon>fabids</taxon>
        <taxon>Fabales</taxon>
        <taxon>Fabaceae</taxon>
        <taxon>Papilionoideae</taxon>
        <taxon>50 kb inversion clade</taxon>
        <taxon>NPAAA clade</taxon>
        <taxon>indigoferoid/millettioid clade</taxon>
        <taxon>Phaseoleae</taxon>
        <taxon>Canavalia</taxon>
    </lineage>
</organism>
<dbReference type="PANTHER" id="PTHR33109">
    <property type="entry name" value="EPIDERMAL PATTERNING FACTOR-LIKE PROTEIN 4"/>
    <property type="match status" value="1"/>
</dbReference>
<dbReference type="GO" id="GO:0010052">
    <property type="term" value="P:guard cell differentiation"/>
    <property type="evidence" value="ECO:0007669"/>
    <property type="project" value="UniProtKB-UniRule"/>
</dbReference>
<evidence type="ECO:0000256" key="2">
    <source>
        <dbReference type="ARBA" id="ARBA00008127"/>
    </source>
</evidence>
<comment type="subcellular location">
    <subcellularLocation>
        <location evidence="1 7">Secreted</location>
    </subcellularLocation>
</comment>
<keyword evidence="8" id="KW-0472">Membrane</keyword>
<dbReference type="AlphaFoldDB" id="A0AAN9L963"/>
<keyword evidence="8" id="KW-1133">Transmembrane helix</keyword>
<reference evidence="9 10" key="1">
    <citation type="submission" date="2024-01" db="EMBL/GenBank/DDBJ databases">
        <title>The genomes of 5 underutilized Papilionoideae crops provide insights into root nodulation and disease resistanc.</title>
        <authorList>
            <person name="Jiang F."/>
        </authorList>
    </citation>
    <scope>NUCLEOTIDE SEQUENCE [LARGE SCALE GENOMIC DNA]</scope>
    <source>
        <strain evidence="9">LVBAO_FW01</strain>
        <tissue evidence="9">Leaves</tissue>
    </source>
</reference>
<evidence type="ECO:0000313" key="10">
    <source>
        <dbReference type="Proteomes" id="UP001367508"/>
    </source>
</evidence>
<sequence>MLCLVADIYLSFFSHTPFGIKLVIIDINYHFRLSKAMKTRTLCYILIASILLSSLVCVTTKPLSLFGASTQQALSKHSVTVVDPTTKIQDVSRHAFGPRKGNERILKAKSNGHKEALRGLSRLGSTPPRCEHKCGGCIPCDPIQIPTNNDLLGVQYANYEPEGWKCKCGNSYFNP</sequence>
<evidence type="ECO:0000313" key="9">
    <source>
        <dbReference type="EMBL" id="KAK7329003.1"/>
    </source>
</evidence>
<comment type="caution">
    <text evidence="9">The sequence shown here is derived from an EMBL/GenBank/DDBJ whole genome shotgun (WGS) entry which is preliminary data.</text>
</comment>